<feature type="region of interest" description="Disordered" evidence="1">
    <location>
        <begin position="1"/>
        <end position="26"/>
    </location>
</feature>
<evidence type="ECO:0000256" key="1">
    <source>
        <dbReference type="SAM" id="MobiDB-lite"/>
    </source>
</evidence>
<dbReference type="Proteomes" id="UP000324222">
    <property type="component" value="Unassembled WGS sequence"/>
</dbReference>
<organism evidence="2 3">
    <name type="scientific">Portunus trituberculatus</name>
    <name type="common">Swimming crab</name>
    <name type="synonym">Neptunus trituberculatus</name>
    <dbReference type="NCBI Taxonomy" id="210409"/>
    <lineage>
        <taxon>Eukaryota</taxon>
        <taxon>Metazoa</taxon>
        <taxon>Ecdysozoa</taxon>
        <taxon>Arthropoda</taxon>
        <taxon>Crustacea</taxon>
        <taxon>Multicrustacea</taxon>
        <taxon>Malacostraca</taxon>
        <taxon>Eumalacostraca</taxon>
        <taxon>Eucarida</taxon>
        <taxon>Decapoda</taxon>
        <taxon>Pleocyemata</taxon>
        <taxon>Brachyura</taxon>
        <taxon>Eubrachyura</taxon>
        <taxon>Portunoidea</taxon>
        <taxon>Portunidae</taxon>
        <taxon>Portuninae</taxon>
        <taxon>Portunus</taxon>
    </lineage>
</organism>
<sequence length="215" mass="24104">MIIGGVGPTTTEGRTKPACPKNPHPATEDLLSCTGRRKCRAAPSREELDPASHQLCLTLTLRQKTVSSCTVRRQMPRCTFHGGINWTLPRTNTAVTTHSVVPSRKGRHCLAPTLPRPHNTWCHPKREDTASHQRCPDHTQRGAIQEGAGHFRTSVRTSASPYLRTTKRGAEVRPKCGEIFKSAEVTSTERRHFKSVPPHLRHMRKDEILSPYLRT</sequence>
<evidence type="ECO:0000313" key="2">
    <source>
        <dbReference type="EMBL" id="MPC23225.1"/>
    </source>
</evidence>
<evidence type="ECO:0000313" key="3">
    <source>
        <dbReference type="Proteomes" id="UP000324222"/>
    </source>
</evidence>
<proteinExistence type="predicted"/>
<dbReference type="AlphaFoldDB" id="A0A5B7DPT7"/>
<reference evidence="2 3" key="1">
    <citation type="submission" date="2019-05" db="EMBL/GenBank/DDBJ databases">
        <title>Another draft genome of Portunus trituberculatus and its Hox gene families provides insights of decapod evolution.</title>
        <authorList>
            <person name="Jeong J.-H."/>
            <person name="Song I."/>
            <person name="Kim S."/>
            <person name="Choi T."/>
            <person name="Kim D."/>
            <person name="Ryu S."/>
            <person name="Kim W."/>
        </authorList>
    </citation>
    <scope>NUCLEOTIDE SEQUENCE [LARGE SCALE GENOMIC DNA]</scope>
    <source>
        <tissue evidence="2">Muscle</tissue>
    </source>
</reference>
<name>A0A5B7DPT7_PORTR</name>
<keyword evidence="3" id="KW-1185">Reference proteome</keyword>
<dbReference type="EMBL" id="VSRR010001180">
    <property type="protein sequence ID" value="MPC23225.1"/>
    <property type="molecule type" value="Genomic_DNA"/>
</dbReference>
<comment type="caution">
    <text evidence="2">The sequence shown here is derived from an EMBL/GenBank/DDBJ whole genome shotgun (WGS) entry which is preliminary data.</text>
</comment>
<gene>
    <name evidence="2" type="ORF">E2C01_016265</name>
</gene>
<accession>A0A5B7DPT7</accession>
<protein>
    <submittedName>
        <fullName evidence="2">Uncharacterized protein</fullName>
    </submittedName>
</protein>